<sequence length="254" mass="29083">MKKVKTLINTDAAANPLISVIIVVYNDAHHIEQSILSVLNQTYNNVELCIIDGGSTDGTIDIIKKYDDQIAYWVSEADKGIYDAMNKGINAVKGDWIYFLGSGDILLNVMHKIATKLTDKKCIYYGNVYRNDLAKIYNGKYSVYKLAVTNICHQAIFYPLQALRKYQYNIHYKSMADHDLNIRCYGDKDLRFEYMPVLISIYEGDGYSESNGLVDPFLDDKLKVIQANFSFLVFIYAFLRTKTAKLLKPNYLKK</sequence>
<gene>
    <name evidence="2" type="ORF">DJ568_03905</name>
</gene>
<feature type="domain" description="Glycosyltransferase 2-like" evidence="1">
    <location>
        <begin position="19"/>
        <end position="137"/>
    </location>
</feature>
<dbReference type="PANTHER" id="PTHR43685:SF11">
    <property type="entry name" value="GLYCOSYLTRANSFERASE TAGX-RELATED"/>
    <property type="match status" value="1"/>
</dbReference>
<dbReference type="RefSeq" id="WP_114003942.1">
    <property type="nucleotide sequence ID" value="NZ_QGDC01000002.1"/>
</dbReference>
<keyword evidence="3" id="KW-1185">Reference proteome</keyword>
<dbReference type="Gene3D" id="3.90.550.10">
    <property type="entry name" value="Spore Coat Polysaccharide Biosynthesis Protein SpsA, Chain A"/>
    <property type="match status" value="1"/>
</dbReference>
<organism evidence="2 3">
    <name type="scientific">Mucilaginibacter hurinus</name>
    <dbReference type="NCBI Taxonomy" id="2201324"/>
    <lineage>
        <taxon>Bacteria</taxon>
        <taxon>Pseudomonadati</taxon>
        <taxon>Bacteroidota</taxon>
        <taxon>Sphingobacteriia</taxon>
        <taxon>Sphingobacteriales</taxon>
        <taxon>Sphingobacteriaceae</taxon>
        <taxon>Mucilaginibacter</taxon>
    </lineage>
</organism>
<name>A0A367GST5_9SPHI</name>
<dbReference type="EMBL" id="QGDC01000002">
    <property type="protein sequence ID" value="RCH55906.1"/>
    <property type="molecule type" value="Genomic_DNA"/>
</dbReference>
<evidence type="ECO:0000313" key="2">
    <source>
        <dbReference type="EMBL" id="RCH55906.1"/>
    </source>
</evidence>
<dbReference type="Pfam" id="PF00535">
    <property type="entry name" value="Glycos_transf_2"/>
    <property type="match status" value="1"/>
</dbReference>
<dbReference type="InterPro" id="IPR029044">
    <property type="entry name" value="Nucleotide-diphossugar_trans"/>
</dbReference>
<dbReference type="SUPFAM" id="SSF53448">
    <property type="entry name" value="Nucleotide-diphospho-sugar transferases"/>
    <property type="match status" value="1"/>
</dbReference>
<evidence type="ECO:0000313" key="3">
    <source>
        <dbReference type="Proteomes" id="UP000253209"/>
    </source>
</evidence>
<dbReference type="Proteomes" id="UP000253209">
    <property type="component" value="Unassembled WGS sequence"/>
</dbReference>
<dbReference type="AlphaFoldDB" id="A0A367GST5"/>
<keyword evidence="2" id="KW-0808">Transferase</keyword>
<dbReference type="OrthoDB" id="9788101at2"/>
<dbReference type="InterPro" id="IPR050834">
    <property type="entry name" value="Glycosyltransf_2"/>
</dbReference>
<comment type="caution">
    <text evidence="2">The sequence shown here is derived from an EMBL/GenBank/DDBJ whole genome shotgun (WGS) entry which is preliminary data.</text>
</comment>
<evidence type="ECO:0000259" key="1">
    <source>
        <dbReference type="Pfam" id="PF00535"/>
    </source>
</evidence>
<dbReference type="CDD" id="cd06433">
    <property type="entry name" value="GT_2_WfgS_like"/>
    <property type="match status" value="1"/>
</dbReference>
<dbReference type="PANTHER" id="PTHR43685">
    <property type="entry name" value="GLYCOSYLTRANSFERASE"/>
    <property type="match status" value="1"/>
</dbReference>
<accession>A0A367GST5</accession>
<proteinExistence type="predicted"/>
<protein>
    <submittedName>
        <fullName evidence="2">Glycosyltransferase</fullName>
    </submittedName>
</protein>
<reference evidence="2 3" key="1">
    <citation type="submission" date="2018-05" db="EMBL/GenBank/DDBJ databases">
        <title>Mucilaginibacter hurinus sp. nov., isolated from briquette warehouse soil.</title>
        <authorList>
            <person name="Choi L."/>
        </authorList>
    </citation>
    <scope>NUCLEOTIDE SEQUENCE [LARGE SCALE GENOMIC DNA]</scope>
    <source>
        <strain evidence="2 3">ZR32</strain>
    </source>
</reference>
<dbReference type="GO" id="GO:0016740">
    <property type="term" value="F:transferase activity"/>
    <property type="evidence" value="ECO:0007669"/>
    <property type="project" value="UniProtKB-KW"/>
</dbReference>
<dbReference type="InterPro" id="IPR001173">
    <property type="entry name" value="Glyco_trans_2-like"/>
</dbReference>